<evidence type="ECO:0000256" key="2">
    <source>
        <dbReference type="ARBA" id="ARBA00022741"/>
    </source>
</evidence>
<dbReference type="RefSeq" id="WP_013020244.1">
    <property type="nucleotide sequence ID" value="NC_013947.1"/>
</dbReference>
<evidence type="ECO:0000256" key="1">
    <source>
        <dbReference type="ARBA" id="ARBA00022598"/>
    </source>
</evidence>
<evidence type="ECO:0000256" key="3">
    <source>
        <dbReference type="ARBA" id="ARBA00022840"/>
    </source>
</evidence>
<dbReference type="KEGG" id="sna:Snas_5036"/>
<dbReference type="HOGENOM" id="CLU_044848_0_0_11"/>
<dbReference type="eggNOG" id="COG2170">
    <property type="taxonomic scope" value="Bacteria"/>
</dbReference>
<dbReference type="Gene3D" id="3.30.590.20">
    <property type="match status" value="1"/>
</dbReference>
<accession>D3Q9X7</accession>
<dbReference type="InterPro" id="IPR014746">
    <property type="entry name" value="Gln_synth/guanido_kin_cat_dom"/>
</dbReference>
<dbReference type="InterPro" id="IPR011793">
    <property type="entry name" value="YbdK"/>
</dbReference>
<sequence>MAGTAQHAHITRFIDPVPPTAGIEEEFFLVDPHTRRVAPDAAEVVRRAGTWSGGSISTEFTKYQVETRTDPFSDVDDLATEVARMRDIAATAATEAGLRVTATGTPVQGDIVPPPIADIPRYRETTAMFRTLQDGQSISACHVHVHMPDPELAVLVSNHLRPWLPVLLSMNGNSPYWAGRDTGYASWRTLSWSGWPVAGPPPYYESRDHFDELVGTLVAGGALMDRRSIFWDVRPSAHLPTIEVRVADVAATAFEGPLFAALVRALVTLAAQAVRHGDRGPRTAPELLRAASWRAARDGLEGKGIDTRTGKLRDAGQLVESLLAEVRPILTVWGEWDRVTGWWQRLRSIGSGAARQRAAYAERGHLDDVVDCLIEQNRPGSLHKGRTVVHSG</sequence>
<dbReference type="Pfam" id="PF04107">
    <property type="entry name" value="GCS2"/>
    <property type="match status" value="1"/>
</dbReference>
<keyword evidence="7" id="KW-1185">Reference proteome</keyword>
<dbReference type="SUPFAM" id="SSF55931">
    <property type="entry name" value="Glutamine synthetase/guanido kinase"/>
    <property type="match status" value="1"/>
</dbReference>
<comment type="function">
    <text evidence="5">ATP-dependent carboxylate-amine ligase which exhibits weak glutamate--cysteine ligase activity.</text>
</comment>
<gene>
    <name evidence="6" type="ordered locus">Snas_5036</name>
</gene>
<dbReference type="InterPro" id="IPR006336">
    <property type="entry name" value="GCS2"/>
</dbReference>
<evidence type="ECO:0000256" key="4">
    <source>
        <dbReference type="ARBA" id="ARBA00048819"/>
    </source>
</evidence>
<dbReference type="GO" id="GO:0042398">
    <property type="term" value="P:modified amino acid biosynthetic process"/>
    <property type="evidence" value="ECO:0007669"/>
    <property type="project" value="InterPro"/>
</dbReference>
<dbReference type="EMBL" id="CP001778">
    <property type="protein sequence ID" value="ADD44673.1"/>
    <property type="molecule type" value="Genomic_DNA"/>
</dbReference>
<evidence type="ECO:0000256" key="5">
    <source>
        <dbReference type="HAMAP-Rule" id="MF_01609"/>
    </source>
</evidence>
<dbReference type="AlphaFoldDB" id="D3Q9X7"/>
<dbReference type="OrthoDB" id="9803842at2"/>
<dbReference type="PANTHER" id="PTHR36510">
    <property type="entry name" value="GLUTAMATE--CYSTEINE LIGASE 2-RELATED"/>
    <property type="match status" value="1"/>
</dbReference>
<dbReference type="EC" id="6.3.2.2" evidence="5"/>
<dbReference type="HAMAP" id="MF_01609">
    <property type="entry name" value="Glu_cys_ligase_2"/>
    <property type="match status" value="1"/>
</dbReference>
<name>D3Q9X7_STANL</name>
<reference evidence="6 7" key="1">
    <citation type="journal article" date="2009" name="Stand. Genomic Sci.">
        <title>Complete genome sequence of Stackebrandtia nassauensis type strain (LLR-40K-21).</title>
        <authorList>
            <person name="Munk C."/>
            <person name="Lapidus A."/>
            <person name="Copeland A."/>
            <person name="Jando M."/>
            <person name="Mayilraj S."/>
            <person name="Glavina Del Rio T."/>
            <person name="Nolan M."/>
            <person name="Chen F."/>
            <person name="Lucas S."/>
            <person name="Tice H."/>
            <person name="Cheng J.F."/>
            <person name="Han C."/>
            <person name="Detter J.C."/>
            <person name="Bruce D."/>
            <person name="Goodwin L."/>
            <person name="Chain P."/>
            <person name="Pitluck S."/>
            <person name="Goker M."/>
            <person name="Ovchinikova G."/>
            <person name="Pati A."/>
            <person name="Ivanova N."/>
            <person name="Mavromatis K."/>
            <person name="Chen A."/>
            <person name="Palaniappan K."/>
            <person name="Land M."/>
            <person name="Hauser L."/>
            <person name="Chang Y.J."/>
            <person name="Jeffries C.D."/>
            <person name="Bristow J."/>
            <person name="Eisen J.A."/>
            <person name="Markowitz V."/>
            <person name="Hugenholtz P."/>
            <person name="Kyrpides N.C."/>
            <person name="Klenk H.P."/>
        </authorList>
    </citation>
    <scope>NUCLEOTIDE SEQUENCE [LARGE SCALE GENOMIC DNA]</scope>
    <source>
        <strain evidence="7">DSM 44728 / CIP 108903 / NRRL B-16338 / NBRC 102104 / LLR-40K-21</strain>
    </source>
</reference>
<dbReference type="GO" id="GO:0005524">
    <property type="term" value="F:ATP binding"/>
    <property type="evidence" value="ECO:0007669"/>
    <property type="project" value="UniProtKB-KW"/>
</dbReference>
<proteinExistence type="inferred from homology"/>
<keyword evidence="2 5" id="KW-0547">Nucleotide-binding</keyword>
<organism evidence="6 7">
    <name type="scientific">Stackebrandtia nassauensis (strain DSM 44728 / CIP 108903 / NRRL B-16338 / NBRC 102104 / LLR-40K-21)</name>
    <dbReference type="NCBI Taxonomy" id="446470"/>
    <lineage>
        <taxon>Bacteria</taxon>
        <taxon>Bacillati</taxon>
        <taxon>Actinomycetota</taxon>
        <taxon>Actinomycetes</taxon>
        <taxon>Glycomycetales</taxon>
        <taxon>Glycomycetaceae</taxon>
        <taxon>Stackebrandtia</taxon>
    </lineage>
</organism>
<dbReference type="STRING" id="446470.Snas_5036"/>
<dbReference type="NCBIfam" id="NF010041">
    <property type="entry name" value="PRK13517.1-1"/>
    <property type="match status" value="1"/>
</dbReference>
<keyword evidence="1 5" id="KW-0436">Ligase</keyword>
<evidence type="ECO:0000313" key="7">
    <source>
        <dbReference type="Proteomes" id="UP000000844"/>
    </source>
</evidence>
<dbReference type="Proteomes" id="UP000000844">
    <property type="component" value="Chromosome"/>
</dbReference>
<comment type="catalytic activity">
    <reaction evidence="4 5">
        <text>L-cysteine + L-glutamate + ATP = gamma-L-glutamyl-L-cysteine + ADP + phosphate + H(+)</text>
        <dbReference type="Rhea" id="RHEA:13285"/>
        <dbReference type="ChEBI" id="CHEBI:15378"/>
        <dbReference type="ChEBI" id="CHEBI:29985"/>
        <dbReference type="ChEBI" id="CHEBI:30616"/>
        <dbReference type="ChEBI" id="CHEBI:35235"/>
        <dbReference type="ChEBI" id="CHEBI:43474"/>
        <dbReference type="ChEBI" id="CHEBI:58173"/>
        <dbReference type="ChEBI" id="CHEBI:456216"/>
        <dbReference type="EC" id="6.3.2.2"/>
    </reaction>
</comment>
<evidence type="ECO:0000313" key="6">
    <source>
        <dbReference type="EMBL" id="ADD44673.1"/>
    </source>
</evidence>
<dbReference type="NCBIfam" id="TIGR02050">
    <property type="entry name" value="gshA_cyan_rel"/>
    <property type="match status" value="1"/>
</dbReference>
<dbReference type="GO" id="GO:0004357">
    <property type="term" value="F:glutamate-cysteine ligase activity"/>
    <property type="evidence" value="ECO:0007669"/>
    <property type="project" value="UniProtKB-EC"/>
</dbReference>
<protein>
    <recommendedName>
        <fullName evidence="5">Putative glutamate--cysteine ligase 2</fullName>
        <ecNumber evidence="5">6.3.2.2</ecNumber>
    </recommendedName>
    <alternativeName>
        <fullName evidence="5">Gamma-glutamylcysteine synthetase 2</fullName>
        <shortName evidence="5">GCS 2</shortName>
        <shortName evidence="5">Gamma-GCS 2</shortName>
    </alternativeName>
</protein>
<dbReference type="InterPro" id="IPR050141">
    <property type="entry name" value="GCL_type2/YbdK_subfam"/>
</dbReference>
<dbReference type="PANTHER" id="PTHR36510:SF1">
    <property type="entry name" value="GLUTAMATE--CYSTEINE LIGASE 2-RELATED"/>
    <property type="match status" value="1"/>
</dbReference>
<keyword evidence="3 5" id="KW-0067">ATP-binding</keyword>
<comment type="similarity">
    <text evidence="5">Belongs to the glutamate--cysteine ligase type 2 family. YbdK subfamily.</text>
</comment>